<name>A0A2B4SGN5_STYPI</name>
<evidence type="ECO:0000256" key="2">
    <source>
        <dbReference type="SAM" id="Phobius"/>
    </source>
</evidence>
<evidence type="ECO:0000256" key="1">
    <source>
        <dbReference type="SAM" id="MobiDB-lite"/>
    </source>
</evidence>
<accession>A0A2B4SGN5</accession>
<evidence type="ECO:0000313" key="3">
    <source>
        <dbReference type="EMBL" id="PFX27727.1"/>
    </source>
</evidence>
<dbReference type="EMBL" id="LSMT01000097">
    <property type="protein sequence ID" value="PFX27727.1"/>
    <property type="molecule type" value="Genomic_DNA"/>
</dbReference>
<sequence>MFKKEGYFGIVDDQTKEKGSTKQQREKKTELVRRRINGGFEASGEEESLDVSSPHCAAENKETQSAAVIGGATATGGVGMVAVMALAVVFVKYRILCLMMMNRNKVRDIYTGTAQDEQMNSGNAYIQDGDTVEGNAESQNA</sequence>
<feature type="region of interest" description="Disordered" evidence="1">
    <location>
        <begin position="1"/>
        <end position="29"/>
    </location>
</feature>
<keyword evidence="2" id="KW-1133">Transmembrane helix</keyword>
<feature type="compositionally biased region" description="Basic and acidic residues" evidence="1">
    <location>
        <begin position="13"/>
        <end position="29"/>
    </location>
</feature>
<protein>
    <submittedName>
        <fullName evidence="3">Uncharacterized protein</fullName>
    </submittedName>
</protein>
<keyword evidence="4" id="KW-1185">Reference proteome</keyword>
<comment type="caution">
    <text evidence="3">The sequence shown here is derived from an EMBL/GenBank/DDBJ whole genome shotgun (WGS) entry which is preliminary data.</text>
</comment>
<feature type="transmembrane region" description="Helical" evidence="2">
    <location>
        <begin position="67"/>
        <end position="91"/>
    </location>
</feature>
<keyword evidence="2" id="KW-0812">Transmembrane</keyword>
<proteinExistence type="predicted"/>
<dbReference type="AlphaFoldDB" id="A0A2B4SGN5"/>
<dbReference type="OrthoDB" id="10063988at2759"/>
<evidence type="ECO:0000313" key="4">
    <source>
        <dbReference type="Proteomes" id="UP000225706"/>
    </source>
</evidence>
<gene>
    <name evidence="3" type="ORF">AWC38_SpisGene7570</name>
</gene>
<organism evidence="3 4">
    <name type="scientific">Stylophora pistillata</name>
    <name type="common">Smooth cauliflower coral</name>
    <dbReference type="NCBI Taxonomy" id="50429"/>
    <lineage>
        <taxon>Eukaryota</taxon>
        <taxon>Metazoa</taxon>
        <taxon>Cnidaria</taxon>
        <taxon>Anthozoa</taxon>
        <taxon>Hexacorallia</taxon>
        <taxon>Scleractinia</taxon>
        <taxon>Astrocoeniina</taxon>
        <taxon>Pocilloporidae</taxon>
        <taxon>Stylophora</taxon>
    </lineage>
</organism>
<reference evidence="4" key="1">
    <citation type="journal article" date="2017" name="bioRxiv">
        <title>Comparative analysis of the genomes of Stylophora pistillata and Acropora digitifera provides evidence for extensive differences between species of corals.</title>
        <authorList>
            <person name="Voolstra C.R."/>
            <person name="Li Y."/>
            <person name="Liew Y.J."/>
            <person name="Baumgarten S."/>
            <person name="Zoccola D."/>
            <person name="Flot J.-F."/>
            <person name="Tambutte S."/>
            <person name="Allemand D."/>
            <person name="Aranda M."/>
        </authorList>
    </citation>
    <scope>NUCLEOTIDE SEQUENCE [LARGE SCALE GENOMIC DNA]</scope>
</reference>
<keyword evidence="2" id="KW-0472">Membrane</keyword>
<dbReference type="Proteomes" id="UP000225706">
    <property type="component" value="Unassembled WGS sequence"/>
</dbReference>